<evidence type="ECO:0000256" key="1">
    <source>
        <dbReference type="SAM" id="Phobius"/>
    </source>
</evidence>
<accession>A0A6P4EXJ2</accession>
<organism evidence="4">
    <name type="scientific">Drosophila rhopaloa</name>
    <name type="common">Fruit fly</name>
    <dbReference type="NCBI Taxonomy" id="1041015"/>
    <lineage>
        <taxon>Eukaryota</taxon>
        <taxon>Metazoa</taxon>
        <taxon>Ecdysozoa</taxon>
        <taxon>Arthropoda</taxon>
        <taxon>Hexapoda</taxon>
        <taxon>Insecta</taxon>
        <taxon>Pterygota</taxon>
        <taxon>Neoptera</taxon>
        <taxon>Endopterygota</taxon>
        <taxon>Diptera</taxon>
        <taxon>Brachycera</taxon>
        <taxon>Muscomorpha</taxon>
        <taxon>Ephydroidea</taxon>
        <taxon>Drosophilidae</taxon>
        <taxon>Drosophila</taxon>
        <taxon>Sophophora</taxon>
    </lineage>
</organism>
<dbReference type="Pfam" id="PF16089">
    <property type="entry name" value="DUF4818"/>
    <property type="match status" value="1"/>
</dbReference>
<dbReference type="OrthoDB" id="7865841at2759"/>
<dbReference type="OMA" id="IPRWGKF"/>
<proteinExistence type="predicted"/>
<evidence type="ECO:0000313" key="4">
    <source>
        <dbReference type="RefSeq" id="XP_016982870.1"/>
    </source>
</evidence>
<evidence type="ECO:0000313" key="2">
    <source>
        <dbReference type="EnsemblMetazoa" id="XP_016982870.1"/>
    </source>
</evidence>
<dbReference type="AlphaFoldDB" id="A0A6P4EXJ2"/>
<reference evidence="3" key="1">
    <citation type="journal article" date="2021" name="Elife">
        <title>Highly contiguous assemblies of 101 drosophilid genomes.</title>
        <authorList>
            <person name="Kim B.Y."/>
            <person name="Wang J.R."/>
            <person name="Miller D.E."/>
            <person name="Barmina O."/>
            <person name="Delaney E."/>
            <person name="Thompson A."/>
            <person name="Comeault A.A."/>
            <person name="Peede D."/>
            <person name="D'Agostino E.R."/>
            <person name="Pelaez J."/>
            <person name="Aguilar J.M."/>
            <person name="Haji D."/>
            <person name="Matsunaga T."/>
            <person name="Armstrong E.E."/>
            <person name="Zych M."/>
            <person name="Ogawa Y."/>
            <person name="Stamenkovic-Radak M."/>
            <person name="Jelic M."/>
            <person name="Veselinovic M.S."/>
            <person name="Tanaskovic M."/>
            <person name="Eric P."/>
            <person name="Gao J.J."/>
            <person name="Katoh T.K."/>
            <person name="Toda M.J."/>
            <person name="Watabe H."/>
            <person name="Watada M."/>
            <person name="Davis J.S."/>
            <person name="Moyle L.C."/>
            <person name="Manoli G."/>
            <person name="Bertolini E."/>
            <person name="Kostal V."/>
            <person name="Hawley R.S."/>
            <person name="Takahashi A."/>
            <person name="Jones C.D."/>
            <person name="Price D.K."/>
            <person name="Whiteman N."/>
            <person name="Kopp A."/>
            <person name="Matute D.R."/>
            <person name="Petrov D.A."/>
        </authorList>
    </citation>
    <scope>NUCLEOTIDE SEQUENCE [LARGE SCALE GENOMIC DNA]</scope>
</reference>
<feature type="transmembrane region" description="Helical" evidence="1">
    <location>
        <begin position="68"/>
        <end position="88"/>
    </location>
</feature>
<dbReference type="GeneID" id="108047273"/>
<gene>
    <name evidence="4" type="primary">LOC108047273</name>
    <name evidence="2" type="synonym">108047273</name>
</gene>
<evidence type="ECO:0000313" key="3">
    <source>
        <dbReference type="Proteomes" id="UP001652680"/>
    </source>
</evidence>
<dbReference type="InterPro" id="IPR032145">
    <property type="entry name" value="DUF4818"/>
</dbReference>
<dbReference type="EnsemblMetazoa" id="XM_017127381.1">
    <property type="protein sequence ID" value="XP_016982870.1"/>
    <property type="gene ID" value="LOC108047273"/>
</dbReference>
<sequence>MTSPSPILLACFVHLMLHTSIFIQMDPDDFADTPILGSQIFYLSVMDLLCHCDVIPEHWKYVPPWGKFILETIVIFLVGEIFMVGVWLSMEALLVELIANVTNWTGLVSASSKRSKRFFLEISTLVLGIAFSVTVAAVTNRPAKIKKIGSKMLDTINQGRLSLFAGQE</sequence>
<dbReference type="Proteomes" id="UP001652680">
    <property type="component" value="Unassembled WGS sequence"/>
</dbReference>
<dbReference type="RefSeq" id="XP_016982870.1">
    <property type="nucleotide sequence ID" value="XM_017127381.1"/>
</dbReference>
<reference evidence="4" key="2">
    <citation type="submission" date="2025-04" db="UniProtKB">
        <authorList>
            <consortium name="RefSeq"/>
        </authorList>
    </citation>
    <scope>IDENTIFICATION</scope>
</reference>
<feature type="transmembrane region" description="Helical" evidence="1">
    <location>
        <begin position="7"/>
        <end position="23"/>
    </location>
</feature>
<keyword evidence="1" id="KW-0472">Membrane</keyword>
<protein>
    <submittedName>
        <fullName evidence="4">Uncharacterized protein LOC108047273</fullName>
    </submittedName>
</protein>
<keyword evidence="1" id="KW-1133">Transmembrane helix</keyword>
<feature type="transmembrane region" description="Helical" evidence="1">
    <location>
        <begin position="118"/>
        <end position="138"/>
    </location>
</feature>
<name>A0A6P4EXJ2_DRORH</name>
<keyword evidence="3" id="KW-1185">Reference proteome</keyword>
<reference evidence="2" key="3">
    <citation type="submission" date="2025-05" db="UniProtKB">
        <authorList>
            <consortium name="EnsemblMetazoa"/>
        </authorList>
    </citation>
    <scope>IDENTIFICATION</scope>
</reference>
<keyword evidence="1" id="KW-0812">Transmembrane</keyword>